<proteinExistence type="predicted"/>
<protein>
    <submittedName>
        <fullName evidence="2">Uncharacterized protein</fullName>
    </submittedName>
</protein>
<evidence type="ECO:0000313" key="2">
    <source>
        <dbReference type="EMBL" id="VFJ72147.1"/>
    </source>
</evidence>
<dbReference type="AlphaFoldDB" id="A0A450TTX9"/>
<gene>
    <name evidence="2" type="ORF">BECKFW1821C_GA0114237_103221</name>
</gene>
<accession>A0A450TTX9</accession>
<sequence>MIQKASDSVIEEIHRTREKISERFGGSIAAIAEDAARRQTASNRLVWKSETPDKKTQSTSFVGG</sequence>
<evidence type="ECO:0000256" key="1">
    <source>
        <dbReference type="SAM" id="MobiDB-lite"/>
    </source>
</evidence>
<reference evidence="2" key="1">
    <citation type="submission" date="2019-02" db="EMBL/GenBank/DDBJ databases">
        <authorList>
            <person name="Gruber-Vodicka R. H."/>
            <person name="Seah K. B. B."/>
        </authorList>
    </citation>
    <scope>NUCLEOTIDE SEQUENCE</scope>
    <source>
        <strain evidence="2">BECK_BZ131</strain>
    </source>
</reference>
<feature type="region of interest" description="Disordered" evidence="1">
    <location>
        <begin position="40"/>
        <end position="64"/>
    </location>
</feature>
<name>A0A450TTX9_9GAMM</name>
<dbReference type="EMBL" id="CAADFE010000032">
    <property type="protein sequence ID" value="VFJ72147.1"/>
    <property type="molecule type" value="Genomic_DNA"/>
</dbReference>
<organism evidence="2">
    <name type="scientific">Candidatus Kentrum sp. FW</name>
    <dbReference type="NCBI Taxonomy" id="2126338"/>
    <lineage>
        <taxon>Bacteria</taxon>
        <taxon>Pseudomonadati</taxon>
        <taxon>Pseudomonadota</taxon>
        <taxon>Gammaproteobacteria</taxon>
        <taxon>Candidatus Kentrum</taxon>
    </lineage>
</organism>